<keyword evidence="3" id="KW-1185">Reference proteome</keyword>
<reference evidence="2" key="1">
    <citation type="journal article" date="2014" name="Int. J. Syst. Evol. Microbiol.">
        <title>Complete genome sequence of Corynebacterium casei LMG S-19264T (=DSM 44701T), isolated from a smear-ripened cheese.</title>
        <authorList>
            <consortium name="US DOE Joint Genome Institute (JGI-PGF)"/>
            <person name="Walter F."/>
            <person name="Albersmeier A."/>
            <person name="Kalinowski J."/>
            <person name="Ruckert C."/>
        </authorList>
    </citation>
    <scope>NUCLEOTIDE SEQUENCE</scope>
    <source>
        <strain evidence="2">JCM 12862</strain>
    </source>
</reference>
<feature type="domain" description="HEPN" evidence="1">
    <location>
        <begin position="132"/>
        <end position="245"/>
    </location>
</feature>
<evidence type="ECO:0000313" key="2">
    <source>
        <dbReference type="EMBL" id="GGK34491.1"/>
    </source>
</evidence>
<dbReference type="SUPFAM" id="SSF81593">
    <property type="entry name" value="Nucleotidyltransferase substrate binding subunit/domain"/>
    <property type="match status" value="1"/>
</dbReference>
<evidence type="ECO:0000313" key="3">
    <source>
        <dbReference type="Proteomes" id="UP000612329"/>
    </source>
</evidence>
<comment type="caution">
    <text evidence="2">The sequence shown here is derived from an EMBL/GenBank/DDBJ whole genome shotgun (WGS) entry which is preliminary data.</text>
</comment>
<reference evidence="2" key="2">
    <citation type="submission" date="2020-09" db="EMBL/GenBank/DDBJ databases">
        <authorList>
            <person name="Sun Q."/>
            <person name="Ohkuma M."/>
        </authorList>
    </citation>
    <scope>NUCLEOTIDE SEQUENCE</scope>
    <source>
        <strain evidence="2">JCM 12862</strain>
    </source>
</reference>
<dbReference type="InterPro" id="IPR007842">
    <property type="entry name" value="HEPN_dom"/>
</dbReference>
<dbReference type="Pfam" id="PF05168">
    <property type="entry name" value="HEPN"/>
    <property type="match status" value="1"/>
</dbReference>
<dbReference type="RefSeq" id="WP_188654891.1">
    <property type="nucleotide sequence ID" value="NZ_BMNR01000010.1"/>
</dbReference>
<dbReference type="EMBL" id="BMNR01000010">
    <property type="protein sequence ID" value="GGK34491.1"/>
    <property type="molecule type" value="Genomic_DNA"/>
</dbReference>
<evidence type="ECO:0000259" key="1">
    <source>
        <dbReference type="PROSITE" id="PS50910"/>
    </source>
</evidence>
<proteinExistence type="predicted"/>
<sequence length="387" mass="45175">MDDKIHTEKKLIINKLKSFLEIKYVYESRVDTEDLFNSFLIIILQGNCSSLTKELSSMVAKIFQEETDFLYRIFSFEYAQQQLKEDNLFFVHGCRWENVIYHNPNAELDMFHEYQISEKTLNNIKSAFEKEHIKITAFLDGASFFIEKNNLSHAAYMLHQYLELWFRYAGLFIMGKERKSHSIKELQTYIKSFAPELGNLFNTEIEQEQFLLKLLDDAYVTTRYENNYHINSVQINKILDKANKIQSTVASLFNNKLKSCTKQSIHAKNIGLSNKEPEDQKESDLSKLIKSLSEKDFSALEPYPFKKGYYTIGIVTEGYQDLSFIISNLLKVCILAMDAEYFPTRSIPQPEHNIKEVLGHVLDMIPHEEMELLDVIRDLALESEINS</sequence>
<accession>A0A8J3FLH2</accession>
<dbReference type="SMART" id="SM00748">
    <property type="entry name" value="HEPN"/>
    <property type="match status" value="1"/>
</dbReference>
<dbReference type="AlphaFoldDB" id="A0A8J3FLH2"/>
<protein>
    <recommendedName>
        <fullName evidence="1">HEPN domain-containing protein</fullName>
    </recommendedName>
</protein>
<name>A0A8J3FLH2_9FLAO</name>
<organism evidence="2 3">
    <name type="scientific">Yeosuana aromativorans</name>
    <dbReference type="NCBI Taxonomy" id="288019"/>
    <lineage>
        <taxon>Bacteria</taxon>
        <taxon>Pseudomonadati</taxon>
        <taxon>Bacteroidota</taxon>
        <taxon>Flavobacteriia</taxon>
        <taxon>Flavobacteriales</taxon>
        <taxon>Flavobacteriaceae</taxon>
        <taxon>Yeosuana</taxon>
    </lineage>
</organism>
<dbReference type="PROSITE" id="PS50910">
    <property type="entry name" value="HEPN"/>
    <property type="match status" value="1"/>
</dbReference>
<dbReference type="Proteomes" id="UP000612329">
    <property type="component" value="Unassembled WGS sequence"/>
</dbReference>
<gene>
    <name evidence="2" type="ORF">GCM10007962_31160</name>
</gene>
<dbReference type="Gene3D" id="1.20.120.330">
    <property type="entry name" value="Nucleotidyltransferases domain 2"/>
    <property type="match status" value="1"/>
</dbReference>